<evidence type="ECO:0000256" key="7">
    <source>
        <dbReference type="ARBA" id="ARBA00022741"/>
    </source>
</evidence>
<dbReference type="GO" id="GO:0005886">
    <property type="term" value="C:plasma membrane"/>
    <property type="evidence" value="ECO:0007669"/>
    <property type="project" value="UniProtKB-SubCell"/>
</dbReference>
<name>A0AAU7JP75_9MICO</name>
<dbReference type="Pfam" id="PF00512">
    <property type="entry name" value="HisKA"/>
    <property type="match status" value="1"/>
</dbReference>
<dbReference type="GO" id="GO:0005524">
    <property type="term" value="F:ATP binding"/>
    <property type="evidence" value="ECO:0007669"/>
    <property type="project" value="UniProtKB-KW"/>
</dbReference>
<reference evidence="13" key="1">
    <citation type="submission" date="2024-05" db="EMBL/GenBank/DDBJ databases">
        <authorList>
            <person name="Kim S."/>
            <person name="Heo J."/>
            <person name="Choi H."/>
            <person name="Choi Y."/>
            <person name="Kwon S.-W."/>
            <person name="Kim Y."/>
        </authorList>
    </citation>
    <scope>NUCLEOTIDE SEQUENCE</scope>
    <source>
        <strain evidence="13">KACC 23699</strain>
    </source>
</reference>
<evidence type="ECO:0000256" key="5">
    <source>
        <dbReference type="ARBA" id="ARBA00022553"/>
    </source>
</evidence>
<dbReference type="RefSeq" id="WP_406829460.1">
    <property type="nucleotide sequence ID" value="NZ_CP157483.1"/>
</dbReference>
<dbReference type="InterPro" id="IPR005467">
    <property type="entry name" value="His_kinase_dom"/>
</dbReference>
<dbReference type="InterPro" id="IPR029016">
    <property type="entry name" value="GAF-like_dom_sf"/>
</dbReference>
<dbReference type="SUPFAM" id="SSF55874">
    <property type="entry name" value="ATPase domain of HSP90 chaperone/DNA topoisomerase II/histidine kinase"/>
    <property type="match status" value="1"/>
</dbReference>
<evidence type="ECO:0000256" key="1">
    <source>
        <dbReference type="ARBA" id="ARBA00000085"/>
    </source>
</evidence>
<dbReference type="PRINTS" id="PR00344">
    <property type="entry name" value="BCTRLSENSOR"/>
</dbReference>
<dbReference type="SMART" id="SM00387">
    <property type="entry name" value="HATPase_c"/>
    <property type="match status" value="1"/>
</dbReference>
<protein>
    <recommendedName>
        <fullName evidence="3">histidine kinase</fullName>
        <ecNumber evidence="3">2.7.13.3</ecNumber>
    </recommendedName>
</protein>
<gene>
    <name evidence="13" type="ORF">ABEG17_10670</name>
</gene>
<evidence type="ECO:0000259" key="12">
    <source>
        <dbReference type="PROSITE" id="PS50109"/>
    </source>
</evidence>
<dbReference type="InterPro" id="IPR036890">
    <property type="entry name" value="HATPase_C_sf"/>
</dbReference>
<dbReference type="CDD" id="cd00082">
    <property type="entry name" value="HisKA"/>
    <property type="match status" value="1"/>
</dbReference>
<dbReference type="PROSITE" id="PS50109">
    <property type="entry name" value="HIS_KIN"/>
    <property type="match status" value="1"/>
</dbReference>
<dbReference type="InterPro" id="IPR003594">
    <property type="entry name" value="HATPase_dom"/>
</dbReference>
<keyword evidence="9 13" id="KW-0067">ATP-binding</keyword>
<sequence>MNQASGLESLQELLDLVVEGAADVVGFQVAAISLLRSNGDMEIVAVGGHPDATAQLIGRRTPRESLEAEFAVAEHWGSLRFIPAADLPTTAQTGWIAPEWDEQVIGDPDAWDPEDTLLAPFYDPTGEMLGMISVDLPLSAKRPTQVQQGVLEVFANQAGIAINSFRQRQTLAEQVRLAATAQSVARISQGVLEPSKVVEAIVDPIRTGLNCMGLWVRAFSNEDGAPKDHTAAYSAQGSPRTPPRMVELAKRIGERSWADQASAVVRNGMVHPAGVLSDEEAAEILRFLSTTGAGSLLLAPIGAGTECLGHMVLTRAEDAPPWSDAERFAALEIGRDVGRSIVNARLFELERRMTSELRRADRAKTTLFSTVHHELKNPLASIVGHVELLKENPTDDATWSLKVMARNTHRLQSLVDDLLTLSKVSDPDRPLVRERVDISELVRDAADMFLPRATQEDVAIEVVAPANPPTAWGSGNELARLIENLMSNAVKYTTDGGVVTVTLRPVGDKVELVVSDQGLGISRTDLQSLFTEFFRGTNPDALEVPGTGLGLSIVQRIVARHNGTISVDSELGKGTSFTVLLPRADTPDHS</sequence>
<dbReference type="InterPro" id="IPR003661">
    <property type="entry name" value="HisK_dim/P_dom"/>
</dbReference>
<keyword evidence="6" id="KW-0808">Transferase</keyword>
<organism evidence="13">
    <name type="scientific">Pedococcus sp. KACC 23699</name>
    <dbReference type="NCBI Taxonomy" id="3149228"/>
    <lineage>
        <taxon>Bacteria</taxon>
        <taxon>Bacillati</taxon>
        <taxon>Actinomycetota</taxon>
        <taxon>Actinomycetes</taxon>
        <taxon>Micrococcales</taxon>
        <taxon>Intrasporangiaceae</taxon>
        <taxon>Pedococcus</taxon>
    </lineage>
</organism>
<comment type="subcellular location">
    <subcellularLocation>
        <location evidence="2">Cell membrane</location>
    </subcellularLocation>
</comment>
<keyword evidence="5" id="KW-0597">Phosphoprotein</keyword>
<dbReference type="Gene3D" id="1.10.287.130">
    <property type="match status" value="1"/>
</dbReference>
<dbReference type="EMBL" id="CP157483">
    <property type="protein sequence ID" value="XBO42056.1"/>
    <property type="molecule type" value="Genomic_DNA"/>
</dbReference>
<dbReference type="PANTHER" id="PTHR43711:SF1">
    <property type="entry name" value="HISTIDINE KINASE 1"/>
    <property type="match status" value="1"/>
</dbReference>
<dbReference type="AlphaFoldDB" id="A0AAU7JP75"/>
<dbReference type="Gene3D" id="3.30.565.10">
    <property type="entry name" value="Histidine kinase-like ATPase, C-terminal domain"/>
    <property type="match status" value="1"/>
</dbReference>
<dbReference type="SUPFAM" id="SSF55781">
    <property type="entry name" value="GAF domain-like"/>
    <property type="match status" value="2"/>
</dbReference>
<feature type="domain" description="Histidine kinase" evidence="12">
    <location>
        <begin position="370"/>
        <end position="585"/>
    </location>
</feature>
<keyword evidence="8" id="KW-0418">Kinase</keyword>
<dbReference type="PANTHER" id="PTHR43711">
    <property type="entry name" value="TWO-COMPONENT HISTIDINE KINASE"/>
    <property type="match status" value="1"/>
</dbReference>
<accession>A0AAU7JP75</accession>
<dbReference type="InterPro" id="IPR003018">
    <property type="entry name" value="GAF"/>
</dbReference>
<dbReference type="InterPro" id="IPR050736">
    <property type="entry name" value="Sensor_HK_Regulatory"/>
</dbReference>
<evidence type="ECO:0000256" key="8">
    <source>
        <dbReference type="ARBA" id="ARBA00022777"/>
    </source>
</evidence>
<dbReference type="GO" id="GO:0000155">
    <property type="term" value="F:phosphorelay sensor kinase activity"/>
    <property type="evidence" value="ECO:0007669"/>
    <property type="project" value="InterPro"/>
</dbReference>
<dbReference type="FunFam" id="3.30.565.10:FF:000023">
    <property type="entry name" value="PAS domain-containing sensor histidine kinase"/>
    <property type="match status" value="1"/>
</dbReference>
<keyword evidence="10" id="KW-0902">Two-component regulatory system</keyword>
<evidence type="ECO:0000256" key="6">
    <source>
        <dbReference type="ARBA" id="ARBA00022679"/>
    </source>
</evidence>
<keyword evidence="11" id="KW-0472">Membrane</keyword>
<dbReference type="SUPFAM" id="SSF47384">
    <property type="entry name" value="Homodimeric domain of signal transducing histidine kinase"/>
    <property type="match status" value="1"/>
</dbReference>
<dbReference type="EC" id="2.7.13.3" evidence="3"/>
<evidence type="ECO:0000256" key="3">
    <source>
        <dbReference type="ARBA" id="ARBA00012438"/>
    </source>
</evidence>
<proteinExistence type="predicted"/>
<evidence type="ECO:0000256" key="4">
    <source>
        <dbReference type="ARBA" id="ARBA00022475"/>
    </source>
</evidence>
<dbReference type="Pfam" id="PF02518">
    <property type="entry name" value="HATPase_c"/>
    <property type="match status" value="1"/>
</dbReference>
<dbReference type="SMART" id="SM00388">
    <property type="entry name" value="HisKA"/>
    <property type="match status" value="1"/>
</dbReference>
<evidence type="ECO:0000256" key="10">
    <source>
        <dbReference type="ARBA" id="ARBA00023012"/>
    </source>
</evidence>
<keyword evidence="4" id="KW-1003">Cell membrane</keyword>
<dbReference type="Gene3D" id="3.30.450.40">
    <property type="match status" value="2"/>
</dbReference>
<dbReference type="InterPro" id="IPR036097">
    <property type="entry name" value="HisK_dim/P_sf"/>
</dbReference>
<evidence type="ECO:0000256" key="2">
    <source>
        <dbReference type="ARBA" id="ARBA00004236"/>
    </source>
</evidence>
<dbReference type="InterPro" id="IPR004358">
    <property type="entry name" value="Sig_transdc_His_kin-like_C"/>
</dbReference>
<comment type="catalytic activity">
    <reaction evidence="1">
        <text>ATP + protein L-histidine = ADP + protein N-phospho-L-histidine.</text>
        <dbReference type="EC" id="2.7.13.3"/>
    </reaction>
</comment>
<evidence type="ECO:0000313" key="13">
    <source>
        <dbReference type="EMBL" id="XBO42056.1"/>
    </source>
</evidence>
<evidence type="ECO:0000256" key="11">
    <source>
        <dbReference type="ARBA" id="ARBA00023136"/>
    </source>
</evidence>
<evidence type="ECO:0000256" key="9">
    <source>
        <dbReference type="ARBA" id="ARBA00022840"/>
    </source>
</evidence>
<dbReference type="SMART" id="SM00065">
    <property type="entry name" value="GAF"/>
    <property type="match status" value="2"/>
</dbReference>
<keyword evidence="7" id="KW-0547">Nucleotide-binding</keyword>